<feature type="region of interest" description="Disordered" evidence="1">
    <location>
        <begin position="53"/>
        <end position="92"/>
    </location>
</feature>
<protein>
    <submittedName>
        <fullName evidence="2">Uncharacterized protein</fullName>
    </submittedName>
</protein>
<evidence type="ECO:0000256" key="1">
    <source>
        <dbReference type="SAM" id="MobiDB-lite"/>
    </source>
</evidence>
<dbReference type="EMBL" id="NMUH01000500">
    <property type="protein sequence ID" value="MQL80291.1"/>
    <property type="molecule type" value="Genomic_DNA"/>
</dbReference>
<sequence length="182" mass="19714">LTPATTTKIQNPQSTFILSLSPAATSLHWRPDCRGVLRGGDVVDGAEAPSLAMADKMGSGGGIHHSRWRGAPGGGLPGHGSRDRQHAFGESKKSADRGLFGWILKGSNKDGIQERLGFFAFAMSTTVYTYSNSLPVFLQEPPVAPWHSYACTWRRGGRLGAAQKGYIVLYVEDVAKFVEFYD</sequence>
<gene>
    <name evidence="2" type="ORF">Taro_012740</name>
</gene>
<proteinExistence type="predicted"/>
<reference evidence="2" key="1">
    <citation type="submission" date="2017-07" db="EMBL/GenBank/DDBJ databases">
        <title>Taro Niue Genome Assembly and Annotation.</title>
        <authorList>
            <person name="Atibalentja N."/>
            <person name="Keating K."/>
            <person name="Fields C.J."/>
        </authorList>
    </citation>
    <scope>NUCLEOTIDE SEQUENCE</scope>
    <source>
        <strain evidence="2">Niue_2</strain>
        <tissue evidence="2">Leaf</tissue>
    </source>
</reference>
<dbReference type="AlphaFoldDB" id="A0A843U9Z6"/>
<name>A0A843U9Z6_COLES</name>
<evidence type="ECO:0000313" key="3">
    <source>
        <dbReference type="Proteomes" id="UP000652761"/>
    </source>
</evidence>
<dbReference type="Proteomes" id="UP000652761">
    <property type="component" value="Unassembled WGS sequence"/>
</dbReference>
<feature type="compositionally biased region" description="Basic and acidic residues" evidence="1">
    <location>
        <begin position="80"/>
        <end position="92"/>
    </location>
</feature>
<evidence type="ECO:0000313" key="2">
    <source>
        <dbReference type="EMBL" id="MQL80291.1"/>
    </source>
</evidence>
<accession>A0A843U9Z6</accession>
<keyword evidence="3" id="KW-1185">Reference proteome</keyword>
<feature type="non-terminal residue" evidence="2">
    <location>
        <position position="182"/>
    </location>
</feature>
<comment type="caution">
    <text evidence="2">The sequence shown here is derived from an EMBL/GenBank/DDBJ whole genome shotgun (WGS) entry which is preliminary data.</text>
</comment>
<organism evidence="2 3">
    <name type="scientific">Colocasia esculenta</name>
    <name type="common">Wild taro</name>
    <name type="synonym">Arum esculentum</name>
    <dbReference type="NCBI Taxonomy" id="4460"/>
    <lineage>
        <taxon>Eukaryota</taxon>
        <taxon>Viridiplantae</taxon>
        <taxon>Streptophyta</taxon>
        <taxon>Embryophyta</taxon>
        <taxon>Tracheophyta</taxon>
        <taxon>Spermatophyta</taxon>
        <taxon>Magnoliopsida</taxon>
        <taxon>Liliopsida</taxon>
        <taxon>Araceae</taxon>
        <taxon>Aroideae</taxon>
        <taxon>Colocasieae</taxon>
        <taxon>Colocasia</taxon>
    </lineage>
</organism>